<feature type="compositionally biased region" description="Polar residues" evidence="2">
    <location>
        <begin position="457"/>
        <end position="468"/>
    </location>
</feature>
<reference evidence="3" key="2">
    <citation type="submission" date="2025-05" db="UniProtKB">
        <authorList>
            <consortium name="EnsemblMetazoa"/>
        </authorList>
    </citation>
    <scope>IDENTIFICATION</scope>
    <source>
        <strain evidence="3">Foshan</strain>
    </source>
</reference>
<name>A0ABM2A0M7_AEDAL</name>
<feature type="region of interest" description="Disordered" evidence="2">
    <location>
        <begin position="393"/>
        <end position="490"/>
    </location>
</feature>
<dbReference type="RefSeq" id="XP_062700003.1">
    <property type="nucleotide sequence ID" value="XM_062844019.1"/>
</dbReference>
<keyword evidence="1" id="KW-0175">Coiled coil</keyword>
<organism evidence="3 4">
    <name type="scientific">Aedes albopictus</name>
    <name type="common">Asian tiger mosquito</name>
    <name type="synonym">Stegomyia albopicta</name>
    <dbReference type="NCBI Taxonomy" id="7160"/>
    <lineage>
        <taxon>Eukaryota</taxon>
        <taxon>Metazoa</taxon>
        <taxon>Ecdysozoa</taxon>
        <taxon>Arthropoda</taxon>
        <taxon>Hexapoda</taxon>
        <taxon>Insecta</taxon>
        <taxon>Pterygota</taxon>
        <taxon>Neoptera</taxon>
        <taxon>Endopterygota</taxon>
        <taxon>Diptera</taxon>
        <taxon>Nematocera</taxon>
        <taxon>Culicoidea</taxon>
        <taxon>Culicidae</taxon>
        <taxon>Culicinae</taxon>
        <taxon>Aedini</taxon>
        <taxon>Aedes</taxon>
        <taxon>Stegomyia</taxon>
    </lineage>
</organism>
<reference evidence="4" key="1">
    <citation type="journal article" date="2015" name="Proc. Natl. Acad. Sci. U.S.A.">
        <title>Genome sequence of the Asian Tiger mosquito, Aedes albopictus, reveals insights into its biology, genetics, and evolution.</title>
        <authorList>
            <person name="Chen X.G."/>
            <person name="Jiang X."/>
            <person name="Gu J."/>
            <person name="Xu M."/>
            <person name="Wu Y."/>
            <person name="Deng Y."/>
            <person name="Zhang C."/>
            <person name="Bonizzoni M."/>
            <person name="Dermauw W."/>
            <person name="Vontas J."/>
            <person name="Armbruster P."/>
            <person name="Huang X."/>
            <person name="Yang Y."/>
            <person name="Zhang H."/>
            <person name="He W."/>
            <person name="Peng H."/>
            <person name="Liu Y."/>
            <person name="Wu K."/>
            <person name="Chen J."/>
            <person name="Lirakis M."/>
            <person name="Topalis P."/>
            <person name="Van Leeuwen T."/>
            <person name="Hall A.B."/>
            <person name="Jiang X."/>
            <person name="Thorpe C."/>
            <person name="Mueller R.L."/>
            <person name="Sun C."/>
            <person name="Waterhouse R.M."/>
            <person name="Yan G."/>
            <person name="Tu Z.J."/>
            <person name="Fang X."/>
            <person name="James A.A."/>
        </authorList>
    </citation>
    <scope>NUCLEOTIDE SEQUENCE [LARGE SCALE GENOMIC DNA]</scope>
    <source>
        <strain evidence="4">Foshan</strain>
    </source>
</reference>
<feature type="region of interest" description="Disordered" evidence="2">
    <location>
        <begin position="1"/>
        <end position="29"/>
    </location>
</feature>
<proteinExistence type="predicted"/>
<feature type="compositionally biased region" description="Basic and acidic residues" evidence="2">
    <location>
        <begin position="443"/>
        <end position="452"/>
    </location>
</feature>
<dbReference type="Proteomes" id="UP000069940">
    <property type="component" value="Unassembled WGS sequence"/>
</dbReference>
<feature type="compositionally biased region" description="Low complexity" evidence="2">
    <location>
        <begin position="408"/>
        <end position="419"/>
    </location>
</feature>
<dbReference type="EnsemblMetazoa" id="AALFPA23_023354.R34741">
    <property type="protein sequence ID" value="AALFPA23_023354.P34741"/>
    <property type="gene ID" value="AALFPA23_023354"/>
</dbReference>
<feature type="coiled-coil region" evidence="1">
    <location>
        <begin position="303"/>
        <end position="389"/>
    </location>
</feature>
<dbReference type="GeneID" id="134284766"/>
<evidence type="ECO:0000256" key="1">
    <source>
        <dbReference type="SAM" id="Coils"/>
    </source>
</evidence>
<keyword evidence="4" id="KW-1185">Reference proteome</keyword>
<accession>A0ABM2A0M7</accession>
<evidence type="ECO:0000256" key="2">
    <source>
        <dbReference type="SAM" id="MobiDB-lite"/>
    </source>
</evidence>
<sequence length="490" mass="55137">MMSGTDPFPIGDAGPSNRRDGEFAGPLFPEWGDPNGNHGKLVMLRMEAVTGNLPDAPILLRKSVESFLGEKVDGAYPESRGASYVIKMRNKSHVEKLKRMSKLADGFPIRIVEHPVLNFSKCVINCSETRVYSDDELIDELQPQGVKELRRITKREGNERINTPTIILTIQGTVVPENIYIGWIRCRTRPFYPSPMLCYCCWDFGHTRARCKRQDTPTCGNCSGNHMNERENSCIAAAFCKRCNTASHSLSSRKCPTYVKEEEIQHLRVDLDISYPAAKRQYELRHNPQSMASVVAASNDQRFEELSAKLDNVLKEVKRKDEKIEALLAEIRNKDTQIEKLEATLKMTPQERLTLVKDHGTIKDLVQKIRDLEAELARKDREVAVIRDVYIPKKPSNPQKTNTDQFPRNANSTRTNTTNGGPAGAFETDTSCTKNTGTKKKIPKDDRYESCNKRTKNSASPTNFSTETADIEISSGDEPMLNASGYISDT</sequence>
<feature type="compositionally biased region" description="Polar residues" evidence="2">
    <location>
        <begin position="396"/>
        <end position="406"/>
    </location>
</feature>
<protein>
    <recommendedName>
        <fullName evidence="5">Gag-like protein</fullName>
    </recommendedName>
</protein>
<evidence type="ECO:0000313" key="4">
    <source>
        <dbReference type="Proteomes" id="UP000069940"/>
    </source>
</evidence>
<evidence type="ECO:0000313" key="3">
    <source>
        <dbReference type="EnsemblMetazoa" id="AALFPA23_023354.P34741"/>
    </source>
</evidence>
<evidence type="ECO:0008006" key="5">
    <source>
        <dbReference type="Google" id="ProtNLM"/>
    </source>
</evidence>